<dbReference type="CDD" id="cd00130">
    <property type="entry name" value="PAS"/>
    <property type="match status" value="1"/>
</dbReference>
<evidence type="ECO:0000256" key="7">
    <source>
        <dbReference type="ARBA" id="ARBA00023012"/>
    </source>
</evidence>
<evidence type="ECO:0000259" key="13">
    <source>
        <dbReference type="PROSITE" id="PS50112"/>
    </source>
</evidence>
<evidence type="ECO:0000256" key="5">
    <source>
        <dbReference type="ARBA" id="ARBA00022553"/>
    </source>
</evidence>
<dbReference type="Gene3D" id="3.30.565.10">
    <property type="entry name" value="Histidine kinase-like ATPase, C-terminal domain"/>
    <property type="match status" value="1"/>
</dbReference>
<dbReference type="Gene3D" id="3.30.450.20">
    <property type="entry name" value="PAS domain"/>
    <property type="match status" value="1"/>
</dbReference>
<feature type="modified residue" description="4-aspartylphosphate" evidence="10">
    <location>
        <position position="890"/>
    </location>
</feature>
<dbReference type="PROSITE" id="PS50112">
    <property type="entry name" value="PAS"/>
    <property type="match status" value="1"/>
</dbReference>
<dbReference type="FunFam" id="3.30.565.10:FF:000010">
    <property type="entry name" value="Sensor histidine kinase RcsC"/>
    <property type="match status" value="1"/>
</dbReference>
<evidence type="ECO:0000256" key="1">
    <source>
        <dbReference type="ARBA" id="ARBA00000085"/>
    </source>
</evidence>
<evidence type="ECO:0000256" key="9">
    <source>
        <dbReference type="ARBA" id="ARBA00074306"/>
    </source>
</evidence>
<protein>
    <recommendedName>
        <fullName evidence="9">Circadian input-output histidine kinase CikA</fullName>
        <ecNumber evidence="3">2.7.13.3</ecNumber>
    </recommendedName>
    <alternativeName>
        <fullName evidence="4">Stage 0 sporulation protein A homolog</fullName>
    </alternativeName>
</protein>
<evidence type="ECO:0000256" key="3">
    <source>
        <dbReference type="ARBA" id="ARBA00012438"/>
    </source>
</evidence>
<dbReference type="SUPFAM" id="SSF55785">
    <property type="entry name" value="PYP-like sensor domain (PAS domain)"/>
    <property type="match status" value="1"/>
</dbReference>
<dbReference type="AlphaFoldDB" id="A0AAW3JYB6"/>
<dbReference type="InterPro" id="IPR013655">
    <property type="entry name" value="PAS_fold_3"/>
</dbReference>
<evidence type="ECO:0000259" key="12">
    <source>
        <dbReference type="PROSITE" id="PS50110"/>
    </source>
</evidence>
<dbReference type="PROSITE" id="PS50109">
    <property type="entry name" value="HIS_KIN"/>
    <property type="match status" value="1"/>
</dbReference>
<dbReference type="EMBL" id="LLKB01000001">
    <property type="protein sequence ID" value="KQC86909.1"/>
    <property type="molecule type" value="Genomic_DNA"/>
</dbReference>
<dbReference type="InterPro" id="IPR011006">
    <property type="entry name" value="CheY-like_superfamily"/>
</dbReference>
<dbReference type="EC" id="2.7.13.3" evidence="3"/>
<dbReference type="Gene3D" id="3.40.50.2300">
    <property type="match status" value="2"/>
</dbReference>
<reference evidence="14 15" key="1">
    <citation type="submission" date="2015-10" db="EMBL/GenBank/DDBJ databases">
        <title>Butyribacter intestini gen. nov., sp. nov., a butyric acid-producing bacterium of the family Lachnospiraceae isolated from the human faeces.</title>
        <authorList>
            <person name="Zou Y."/>
            <person name="Xue W."/>
            <person name="Luo G."/>
            <person name="Lv M."/>
        </authorList>
    </citation>
    <scope>NUCLEOTIDE SEQUENCE [LARGE SCALE GENOMIC DNA]</scope>
    <source>
        <strain evidence="14 15">TF01-11</strain>
    </source>
</reference>
<dbReference type="InterPro" id="IPR003594">
    <property type="entry name" value="HATPase_dom"/>
</dbReference>
<comment type="similarity">
    <text evidence="2">In the N-terminal section; belongs to the phytochrome family.</text>
</comment>
<dbReference type="PRINTS" id="PR00344">
    <property type="entry name" value="BCTRLSENSOR"/>
</dbReference>
<feature type="domain" description="Histidine kinase" evidence="11">
    <location>
        <begin position="455"/>
        <end position="679"/>
    </location>
</feature>
<dbReference type="InterPro" id="IPR035965">
    <property type="entry name" value="PAS-like_dom_sf"/>
</dbReference>
<comment type="catalytic activity">
    <reaction evidence="1">
        <text>ATP + protein L-histidine = ADP + protein N-phospho-L-histidine.</text>
        <dbReference type="EC" id="2.7.13.3"/>
    </reaction>
</comment>
<keyword evidence="15" id="KW-1185">Reference proteome</keyword>
<organism evidence="14 15">
    <name type="scientific">Butyribacter intestini</name>
    <dbReference type="NCBI Taxonomy" id="1703332"/>
    <lineage>
        <taxon>Bacteria</taxon>
        <taxon>Bacillati</taxon>
        <taxon>Bacillota</taxon>
        <taxon>Clostridia</taxon>
        <taxon>Lachnospirales</taxon>
        <taxon>Lachnospiraceae</taxon>
        <taxon>Butyribacter</taxon>
    </lineage>
</organism>
<dbReference type="CDD" id="cd17546">
    <property type="entry name" value="REC_hyHK_CKI1_RcsC-like"/>
    <property type="match status" value="2"/>
</dbReference>
<evidence type="ECO:0000256" key="4">
    <source>
        <dbReference type="ARBA" id="ARBA00018672"/>
    </source>
</evidence>
<dbReference type="Pfam" id="PF08447">
    <property type="entry name" value="PAS_3"/>
    <property type="match status" value="1"/>
</dbReference>
<dbReference type="PROSITE" id="PS50110">
    <property type="entry name" value="RESPONSE_REGULATORY"/>
    <property type="match status" value="2"/>
</dbReference>
<dbReference type="GO" id="GO:0000155">
    <property type="term" value="F:phosphorelay sensor kinase activity"/>
    <property type="evidence" value="ECO:0007669"/>
    <property type="project" value="InterPro"/>
</dbReference>
<evidence type="ECO:0000256" key="2">
    <source>
        <dbReference type="ARBA" id="ARBA00006402"/>
    </source>
</evidence>
<dbReference type="InterPro" id="IPR001789">
    <property type="entry name" value="Sig_transdc_resp-reg_receiver"/>
</dbReference>
<proteinExistence type="inferred from homology"/>
<dbReference type="PANTHER" id="PTHR45339">
    <property type="entry name" value="HYBRID SIGNAL TRANSDUCTION HISTIDINE KINASE J"/>
    <property type="match status" value="1"/>
</dbReference>
<dbReference type="Gene3D" id="1.10.287.130">
    <property type="match status" value="1"/>
</dbReference>
<feature type="domain" description="PAS" evidence="13">
    <location>
        <begin position="24"/>
        <end position="101"/>
    </location>
</feature>
<dbReference type="Pfam" id="PF00512">
    <property type="entry name" value="HisKA"/>
    <property type="match status" value="1"/>
</dbReference>
<dbReference type="InterPro" id="IPR004358">
    <property type="entry name" value="Sig_transdc_His_kin-like_C"/>
</dbReference>
<keyword evidence="6 14" id="KW-0808">Transferase</keyword>
<dbReference type="InterPro" id="IPR036097">
    <property type="entry name" value="HisK_dim/P_sf"/>
</dbReference>
<evidence type="ECO:0000256" key="8">
    <source>
        <dbReference type="ARBA" id="ARBA00024867"/>
    </source>
</evidence>
<dbReference type="SMART" id="SM00387">
    <property type="entry name" value="HATPase_c"/>
    <property type="match status" value="1"/>
</dbReference>
<gene>
    <name evidence="14" type="ORF">APZ18_04760</name>
</gene>
<dbReference type="InterPro" id="IPR001610">
    <property type="entry name" value="PAC"/>
</dbReference>
<dbReference type="SUPFAM" id="SSF52172">
    <property type="entry name" value="CheY-like"/>
    <property type="match status" value="2"/>
</dbReference>
<keyword evidence="5 10" id="KW-0597">Phosphoprotein</keyword>
<feature type="modified residue" description="4-aspartylphosphate" evidence="10">
    <location>
        <position position="748"/>
    </location>
</feature>
<dbReference type="InterPro" id="IPR036890">
    <property type="entry name" value="HATPase_C_sf"/>
</dbReference>
<dbReference type="CDD" id="cd00082">
    <property type="entry name" value="HisKA"/>
    <property type="match status" value="1"/>
</dbReference>
<keyword evidence="7" id="KW-0902">Two-component regulatory system</keyword>
<name>A0AAW3JYB6_9FIRM</name>
<evidence type="ECO:0000256" key="10">
    <source>
        <dbReference type="PROSITE-ProRule" id="PRU00169"/>
    </source>
</evidence>
<dbReference type="SMART" id="SM00448">
    <property type="entry name" value="REC"/>
    <property type="match status" value="2"/>
</dbReference>
<feature type="domain" description="Response regulatory" evidence="12">
    <location>
        <begin position="838"/>
        <end position="959"/>
    </location>
</feature>
<dbReference type="PANTHER" id="PTHR45339:SF5">
    <property type="entry name" value="HISTIDINE KINASE"/>
    <property type="match status" value="1"/>
</dbReference>
<feature type="domain" description="Response regulatory" evidence="12">
    <location>
        <begin position="694"/>
        <end position="814"/>
    </location>
</feature>
<dbReference type="Pfam" id="PF02518">
    <property type="entry name" value="HATPase_c"/>
    <property type="match status" value="1"/>
</dbReference>
<dbReference type="InterPro" id="IPR000014">
    <property type="entry name" value="PAS"/>
</dbReference>
<dbReference type="SUPFAM" id="SSF55874">
    <property type="entry name" value="ATPase domain of HSP90 chaperone/DNA topoisomerase II/histidine kinase"/>
    <property type="match status" value="1"/>
</dbReference>
<dbReference type="SUPFAM" id="SSF47384">
    <property type="entry name" value="Homodimeric domain of signal transducing histidine kinase"/>
    <property type="match status" value="1"/>
</dbReference>
<dbReference type="Proteomes" id="UP000050833">
    <property type="component" value="Unassembled WGS sequence"/>
</dbReference>
<sequence>MYKTDSVDEKGQKMWVLSVQTDWTQQNLKLINNVLKSGMWYMELNAKDEIVSAFFSHEFRKMLGYHDILDFPNRYEMLVETIHPDDRDRVVSLLNKVIRDEKETLKFNSDCRMRMSDKTYQWFRFNAEIIRRRDGSPLRMVGTFINIEEQRANELFIKKSDAFHRAYTESNICEYYVDLRENTFDSLKVDESMLGLFEKSSTWDEMIHEYIDKFVCEEDKSAVELIYNRAYMREKFKEGNHEISIECNIIIDGKKRLVRNVVIPGEDTSFSHYAMIFVRDITEARKQADEICEITRKNTVMNQLLDGTIRLVDCFSMCDIKKNTYKVYGMLPSDSEYTPVGEYDEFIEKITGIFKPISEEKTLKEILSRDSIRKIFYGSDDIYKFEYSTNDETVFKNMAVIPLSHDKNDNIEKVMFIVQDITNEKKLEIASRKVLRETCEAANRANNLKTEFLSNMSHDIRTPMNAIVGMTAIAGANIDNQDRVLDCLGKITKSSRHLLGLINEVLDMSRIESGKMTLSEEEFNLAEMVDNLIVMTKNDIETHHHEFEVRIGKIDHENVIGDSMRVQQVITNVLSNAIKYTPDGGKIIFSIDEKDDRSKNVGCYEFTIEDNGIGMTKEFQKILFEPFTRADDKRTTKVQGTGLGMTIVRNTVNMMNGSIKVDSEPGKGSRFKITIFLKLQEKENDRVEELIDLPVLVVDDDRICGENAINILNDIGINGKYASSGDEAVRLTRKKHETGEDYFSVIVDWKMPGMDGIETTRQIRKIVGRDVTIIVLTAYDYSEIEEEARMAGVDEFITKPLFRSRIQDLFINILEGKPNDSAKNYLSDIMKLNYKDKKILVAEDNDLNREIAKEIIEMAGVKVDTACNGKEAVEMLKNSDAGTYDIIFMDIQMPLMNGYEAAAAIRNLDDNVKAATPIIAMTANAFAEDVILAKNAGMNEHMAKPIDINKLNDILKKWL</sequence>
<comment type="caution">
    <text evidence="14">The sequence shown here is derived from an EMBL/GenBank/DDBJ whole genome shotgun (WGS) entry which is preliminary data.</text>
</comment>
<dbReference type="SMART" id="SM00086">
    <property type="entry name" value="PAC"/>
    <property type="match status" value="2"/>
</dbReference>
<evidence type="ECO:0000313" key="14">
    <source>
        <dbReference type="EMBL" id="KQC86909.1"/>
    </source>
</evidence>
<dbReference type="InterPro" id="IPR005467">
    <property type="entry name" value="His_kinase_dom"/>
</dbReference>
<dbReference type="Pfam" id="PF00072">
    <property type="entry name" value="Response_reg"/>
    <property type="match status" value="2"/>
</dbReference>
<dbReference type="InterPro" id="IPR003661">
    <property type="entry name" value="HisK_dim/P_dom"/>
</dbReference>
<evidence type="ECO:0000256" key="6">
    <source>
        <dbReference type="ARBA" id="ARBA00022777"/>
    </source>
</evidence>
<comment type="function">
    <text evidence="8">May play the central regulatory role in sporulation. It may be an element of the effector pathway responsible for the activation of sporulation genes in response to nutritional stress. Spo0A may act in concert with spo0H (a sigma factor) to control the expression of some genes that are critical to the sporulation process.</text>
</comment>
<evidence type="ECO:0000259" key="11">
    <source>
        <dbReference type="PROSITE" id="PS50109"/>
    </source>
</evidence>
<evidence type="ECO:0000313" key="15">
    <source>
        <dbReference type="Proteomes" id="UP000050833"/>
    </source>
</evidence>
<dbReference type="SMART" id="SM00388">
    <property type="entry name" value="HisKA"/>
    <property type="match status" value="1"/>
</dbReference>
<accession>A0AAW3JYB6</accession>
<keyword evidence="6 14" id="KW-0418">Kinase</keyword>